<dbReference type="Pfam" id="PF00350">
    <property type="entry name" value="Dynamin_N"/>
    <property type="match status" value="1"/>
</dbReference>
<accession>A0A8H4ZXM4</accession>
<evidence type="ECO:0000313" key="4">
    <source>
        <dbReference type="EMBL" id="KAF5254162.1"/>
    </source>
</evidence>
<evidence type="ECO:0000256" key="1">
    <source>
        <dbReference type="SAM" id="Coils"/>
    </source>
</evidence>
<feature type="coiled-coil region" evidence="1">
    <location>
        <begin position="437"/>
        <end position="464"/>
    </location>
</feature>
<protein>
    <recommendedName>
        <fullName evidence="6">Nuclear GTPase SLIP-GC</fullName>
    </recommendedName>
</protein>
<gene>
    <name evidence="4" type="ORF">FANTH_1044</name>
</gene>
<name>A0A8H4ZXM4_9HYPO</name>
<dbReference type="InterPro" id="IPR027417">
    <property type="entry name" value="P-loop_NTPase"/>
</dbReference>
<dbReference type="EMBL" id="JABEVY010000026">
    <property type="protein sequence ID" value="KAF5254162.1"/>
    <property type="molecule type" value="Genomic_DNA"/>
</dbReference>
<proteinExistence type="predicted"/>
<keyword evidence="5" id="KW-1185">Reference proteome</keyword>
<evidence type="ECO:0008006" key="6">
    <source>
        <dbReference type="Google" id="ProtNLM"/>
    </source>
</evidence>
<dbReference type="AlphaFoldDB" id="A0A8H4ZXM4"/>
<keyword evidence="1" id="KW-0175">Coiled coil</keyword>
<dbReference type="PANTHER" id="PTHR36681:SF3">
    <property type="entry name" value="NUCLEAR GTPASE, GERMINAL CENTER-ASSOCIATED, TANDEM DUPLICATE 3"/>
    <property type="match status" value="1"/>
</dbReference>
<comment type="caution">
    <text evidence="4">The sequence shown here is derived from an EMBL/GenBank/DDBJ whole genome shotgun (WGS) entry which is preliminary data.</text>
</comment>
<dbReference type="SUPFAM" id="SSF52540">
    <property type="entry name" value="P-loop containing nucleoside triphosphate hydrolases"/>
    <property type="match status" value="1"/>
</dbReference>
<dbReference type="Proteomes" id="UP000573603">
    <property type="component" value="Unassembled WGS sequence"/>
</dbReference>
<dbReference type="InterPro" id="IPR056024">
    <property type="entry name" value="DUF7605"/>
</dbReference>
<evidence type="ECO:0000313" key="5">
    <source>
        <dbReference type="Proteomes" id="UP000573603"/>
    </source>
</evidence>
<dbReference type="PANTHER" id="PTHR36681">
    <property type="entry name" value="NUCLEAR GTPASE, GERMINAL CENTER-ASSOCIATED, TANDEM DUPLICATE 3"/>
    <property type="match status" value="1"/>
</dbReference>
<sequence length="1030" mass="117494">MDTILEAELPLCLKRERSPSAEPEEDIRDLKRKADETSAVIPTPEEFPWRTCQNLSDVERLKIKEKAVMQAQVDCEKVRMVLEAALCRLEQDPDTKGAVMMGQNIIKDWLNEHESVYKNHENLQILVGVEGPTGAGKSSFLGSLLRIPELFPSGQEAAATAVIGKISWNDADAPDCAFRAKIVLRKKEDIESDIESLLVELNHYSDLMTNGFHGQNDEDALSIADAKIESKNKIDYELPKIRAVWGMEKRDLEVMASRCRKTRSYTDTVQCILNGNKAALNMLEKGTLNVSRPTAKQLSALIKPYLDSTTVQVGSSVRYAVWPLVEGVHIYAKSDILKSGITLVDLPGCGDTTTSRSEVAQKFSSQLDVRMVVSPIIRATDEKQAQALMQSGFDEAQMRIRGRLDGNGFGVIISKMDEIKVDFYIDGCDELYNDEELIRKDSQLAELKTEKGNLKSEASRLKDNKKRTEAWKKRSKKQYEAAFKKYKARLESNPGESDEQVRRLRDIMDTKLQEFEAADVECDQNQSRQDEVEKEIEYLKHWFHHRASQTRNRRVKKRMCDDFAIRQAEFDGIAPSQTSQHRQEYVLPIFPVSTKAFWQLQGNEAPLEGFPSIRFTGVPAAEQWLHRATLSKREKHLDETLDGYQSLMTMMKIYSQTSGQDGNFDFNRPEVESAVAKTHECFAKKLSAKLTATCIEIQKLDPLEHRGRAMKKFKAEAKQIVQRWTYKFPGILTSTIKMHWATYYANICRYGAEYTSFSTPRVTYNWMESLVSPVLKTIGKDWDYKMNKKLPKIRIPMMVGFSTIWKDYLDKLQHDISSKVPSLGVSFNRMRPSLDKSQLETENKIRKTMDNLSEKASSVAFDAVEFMTEQMESTFEECKETQGRGSYQRRRTIIGDKIEHDVKPMCNEMLDYLAEGLEEKKAEVPGQLVLIAEEAIRKVKQKLSFLVNNLVENSADGSRMNTQKTELQAEIRKLVEAWEDAWAEKGNYPEHILDLDLSIPEEIPVPILAADNQGDMDLDLLFVEDSEDEI</sequence>
<evidence type="ECO:0000259" key="2">
    <source>
        <dbReference type="Pfam" id="PF00350"/>
    </source>
</evidence>
<evidence type="ECO:0000259" key="3">
    <source>
        <dbReference type="Pfam" id="PF24564"/>
    </source>
</evidence>
<dbReference type="InterPro" id="IPR045063">
    <property type="entry name" value="Dynamin_N"/>
</dbReference>
<feature type="domain" description="DUF7605" evidence="3">
    <location>
        <begin position="736"/>
        <end position="900"/>
    </location>
</feature>
<dbReference type="Pfam" id="PF24564">
    <property type="entry name" value="DUF7605"/>
    <property type="match status" value="1"/>
</dbReference>
<reference evidence="4 5" key="1">
    <citation type="journal article" date="2020" name="BMC Genomics">
        <title>Correction to: Identification and distribution of gene clusters required for synthesis of sphingolipid metabolism inhibitors in diverse species of the filamentous fungus Fusarium.</title>
        <authorList>
            <person name="Kim H.S."/>
            <person name="Lohmar J.M."/>
            <person name="Busman M."/>
            <person name="Brown D.W."/>
            <person name="Naumann T.A."/>
            <person name="Divon H.H."/>
            <person name="Lysoe E."/>
            <person name="Uhlig S."/>
            <person name="Proctor R.H."/>
        </authorList>
    </citation>
    <scope>NUCLEOTIDE SEQUENCE [LARGE SCALE GENOMIC DNA]</scope>
    <source>
        <strain evidence="4 5">NRRL 25214</strain>
    </source>
</reference>
<feature type="domain" description="Dynamin N-terminal" evidence="2">
    <location>
        <begin position="128"/>
        <end position="390"/>
    </location>
</feature>
<organism evidence="4 5">
    <name type="scientific">Fusarium anthophilum</name>
    <dbReference type="NCBI Taxonomy" id="48485"/>
    <lineage>
        <taxon>Eukaryota</taxon>
        <taxon>Fungi</taxon>
        <taxon>Dikarya</taxon>
        <taxon>Ascomycota</taxon>
        <taxon>Pezizomycotina</taxon>
        <taxon>Sordariomycetes</taxon>
        <taxon>Hypocreomycetidae</taxon>
        <taxon>Hypocreales</taxon>
        <taxon>Nectriaceae</taxon>
        <taxon>Fusarium</taxon>
        <taxon>Fusarium fujikuroi species complex</taxon>
    </lineage>
</organism>